<accession>A0ABU6XMD9</accession>
<organism evidence="3 4">
    <name type="scientific">Stylosanthes scabra</name>
    <dbReference type="NCBI Taxonomy" id="79078"/>
    <lineage>
        <taxon>Eukaryota</taxon>
        <taxon>Viridiplantae</taxon>
        <taxon>Streptophyta</taxon>
        <taxon>Embryophyta</taxon>
        <taxon>Tracheophyta</taxon>
        <taxon>Spermatophyta</taxon>
        <taxon>Magnoliopsida</taxon>
        <taxon>eudicotyledons</taxon>
        <taxon>Gunneridae</taxon>
        <taxon>Pentapetalae</taxon>
        <taxon>rosids</taxon>
        <taxon>fabids</taxon>
        <taxon>Fabales</taxon>
        <taxon>Fabaceae</taxon>
        <taxon>Papilionoideae</taxon>
        <taxon>50 kb inversion clade</taxon>
        <taxon>dalbergioids sensu lato</taxon>
        <taxon>Dalbergieae</taxon>
        <taxon>Pterocarpus clade</taxon>
        <taxon>Stylosanthes</taxon>
    </lineage>
</organism>
<reference evidence="3 4" key="1">
    <citation type="journal article" date="2023" name="Plants (Basel)">
        <title>Bridging the Gap: Combining Genomics and Transcriptomics Approaches to Understand Stylosanthes scabra, an Orphan Legume from the Brazilian Caatinga.</title>
        <authorList>
            <person name="Ferreira-Neto J.R.C."/>
            <person name="da Silva M.D."/>
            <person name="Binneck E."/>
            <person name="de Melo N.F."/>
            <person name="da Silva R.H."/>
            <person name="de Melo A.L.T.M."/>
            <person name="Pandolfi V."/>
            <person name="Bustamante F.O."/>
            <person name="Brasileiro-Vidal A.C."/>
            <person name="Benko-Iseppon A.M."/>
        </authorList>
    </citation>
    <scope>NUCLEOTIDE SEQUENCE [LARGE SCALE GENOMIC DNA]</scope>
    <source>
        <tissue evidence="3">Leaves</tissue>
    </source>
</reference>
<evidence type="ECO:0000313" key="4">
    <source>
        <dbReference type="Proteomes" id="UP001341840"/>
    </source>
</evidence>
<feature type="coiled-coil region" evidence="1">
    <location>
        <begin position="39"/>
        <end position="83"/>
    </location>
</feature>
<keyword evidence="4" id="KW-1185">Reference proteome</keyword>
<proteinExistence type="predicted"/>
<sequence length="160" mass="17775">MEDEPEPQADIPQDEPQIEASNPQYETLMELEPKPQAVIEAQLQACKEVESQMEEAKIQVQACKEAKAQVQAAKKDVNAANIEVEKEPDDEIDLEVCKIVEDVVESSKEEAQIEACNLKTAKEVASDMNKLHKLPHPQALMMVAEVAMEMISMPHPLTLG</sequence>
<feature type="compositionally biased region" description="Acidic residues" evidence="2">
    <location>
        <begin position="1"/>
        <end position="17"/>
    </location>
</feature>
<gene>
    <name evidence="3" type="ORF">PIB30_073750</name>
</gene>
<protein>
    <submittedName>
        <fullName evidence="3">Uncharacterized protein</fullName>
    </submittedName>
</protein>
<evidence type="ECO:0000256" key="2">
    <source>
        <dbReference type="SAM" id="MobiDB-lite"/>
    </source>
</evidence>
<name>A0ABU6XMD9_9FABA</name>
<comment type="caution">
    <text evidence="3">The sequence shown here is derived from an EMBL/GenBank/DDBJ whole genome shotgun (WGS) entry which is preliminary data.</text>
</comment>
<feature type="region of interest" description="Disordered" evidence="2">
    <location>
        <begin position="1"/>
        <end position="21"/>
    </location>
</feature>
<dbReference type="EMBL" id="JASCZI010212350">
    <property type="protein sequence ID" value="MED6199207.1"/>
    <property type="molecule type" value="Genomic_DNA"/>
</dbReference>
<keyword evidence="1" id="KW-0175">Coiled coil</keyword>
<evidence type="ECO:0000313" key="3">
    <source>
        <dbReference type="EMBL" id="MED6199207.1"/>
    </source>
</evidence>
<evidence type="ECO:0000256" key="1">
    <source>
        <dbReference type="SAM" id="Coils"/>
    </source>
</evidence>
<dbReference type="Proteomes" id="UP001341840">
    <property type="component" value="Unassembled WGS sequence"/>
</dbReference>